<dbReference type="InterPro" id="IPR044878">
    <property type="entry name" value="UbiA_sf"/>
</dbReference>
<keyword evidence="3 5" id="KW-1133">Transmembrane helix</keyword>
<dbReference type="OrthoDB" id="434972at2759"/>
<organism evidence="6 7">
    <name type="scientific">Schizopora paradoxa</name>
    <dbReference type="NCBI Taxonomy" id="27342"/>
    <lineage>
        <taxon>Eukaryota</taxon>
        <taxon>Fungi</taxon>
        <taxon>Dikarya</taxon>
        <taxon>Basidiomycota</taxon>
        <taxon>Agaricomycotina</taxon>
        <taxon>Agaricomycetes</taxon>
        <taxon>Hymenochaetales</taxon>
        <taxon>Schizoporaceae</taxon>
        <taxon>Schizopora</taxon>
    </lineage>
</organism>
<evidence type="ECO:0000256" key="2">
    <source>
        <dbReference type="ARBA" id="ARBA00022692"/>
    </source>
</evidence>
<dbReference type="InterPro" id="IPR000537">
    <property type="entry name" value="UbiA_prenyltransferase"/>
</dbReference>
<evidence type="ECO:0000256" key="5">
    <source>
        <dbReference type="SAM" id="Phobius"/>
    </source>
</evidence>
<dbReference type="InParanoid" id="A0A0H2RPM3"/>
<dbReference type="Proteomes" id="UP000053477">
    <property type="component" value="Unassembled WGS sequence"/>
</dbReference>
<reference evidence="6 7" key="1">
    <citation type="submission" date="2015-04" db="EMBL/GenBank/DDBJ databases">
        <title>Complete genome sequence of Schizopora paradoxa KUC8140, a cosmopolitan wood degrader in East Asia.</title>
        <authorList>
            <consortium name="DOE Joint Genome Institute"/>
            <person name="Min B."/>
            <person name="Park H."/>
            <person name="Jang Y."/>
            <person name="Kim J.-J."/>
            <person name="Kim K.H."/>
            <person name="Pangilinan J."/>
            <person name="Lipzen A."/>
            <person name="Riley R."/>
            <person name="Grigoriev I.V."/>
            <person name="Spatafora J.W."/>
            <person name="Choi I.-G."/>
        </authorList>
    </citation>
    <scope>NUCLEOTIDE SEQUENCE [LARGE SCALE GENOMIC DNA]</scope>
    <source>
        <strain evidence="6 7">KUC8140</strain>
    </source>
</reference>
<dbReference type="InterPro" id="IPR050475">
    <property type="entry name" value="Prenyltransferase_related"/>
</dbReference>
<keyword evidence="2 5" id="KW-0812">Transmembrane</keyword>
<dbReference type="EMBL" id="KQ086001">
    <property type="protein sequence ID" value="KLO11398.1"/>
    <property type="molecule type" value="Genomic_DNA"/>
</dbReference>
<dbReference type="Gene3D" id="1.10.357.140">
    <property type="entry name" value="UbiA prenyltransferase"/>
    <property type="match status" value="1"/>
</dbReference>
<feature type="transmembrane region" description="Helical" evidence="5">
    <location>
        <begin position="236"/>
        <end position="255"/>
    </location>
</feature>
<dbReference type="PANTHER" id="PTHR42723:SF1">
    <property type="entry name" value="CHLOROPHYLL SYNTHASE, CHLOROPLASTIC"/>
    <property type="match status" value="1"/>
</dbReference>
<evidence type="ECO:0000256" key="3">
    <source>
        <dbReference type="ARBA" id="ARBA00022989"/>
    </source>
</evidence>
<evidence type="ECO:0000256" key="4">
    <source>
        <dbReference type="ARBA" id="ARBA00023136"/>
    </source>
</evidence>
<dbReference type="GO" id="GO:0016765">
    <property type="term" value="F:transferase activity, transferring alkyl or aryl (other than methyl) groups"/>
    <property type="evidence" value="ECO:0007669"/>
    <property type="project" value="InterPro"/>
</dbReference>
<evidence type="ECO:0008006" key="8">
    <source>
        <dbReference type="Google" id="ProtNLM"/>
    </source>
</evidence>
<keyword evidence="4 5" id="KW-0472">Membrane</keyword>
<feature type="transmembrane region" description="Helical" evidence="5">
    <location>
        <begin position="110"/>
        <end position="130"/>
    </location>
</feature>
<evidence type="ECO:0000256" key="1">
    <source>
        <dbReference type="ARBA" id="ARBA00004141"/>
    </source>
</evidence>
<dbReference type="PANTHER" id="PTHR42723">
    <property type="entry name" value="CHLOROPHYLL SYNTHASE"/>
    <property type="match status" value="1"/>
</dbReference>
<keyword evidence="7" id="KW-1185">Reference proteome</keyword>
<feature type="transmembrane region" description="Helical" evidence="5">
    <location>
        <begin position="142"/>
        <end position="161"/>
    </location>
</feature>
<dbReference type="CDD" id="cd13965">
    <property type="entry name" value="PT_UbiA_3"/>
    <property type="match status" value="1"/>
</dbReference>
<sequence length="290" mass="32178">MTAFGFVGTLLGHAKTLFLFTKSDFKTVMFPVSLMAAAAAPTRSPTHFAQAICWIWLHLLQFDVSNQTINPLEDEHNKSYRPLPAKRITLQNAITLRWALVPICWLVSSYFGRSVLCASIALVAFTMFHNELHAHRSMVGKNIATALTLAAFEVGAILITGDNRHSLGRIAQQSLACSIAIFTTTIYSQDFKDVEGDALIGRKTVPIMFPTFAGPILATTIQAWTLFLIHLWQVELFTSILFGSLAVCVALSFTASKTVLGYQRAYYLYNAWVVFVHCLPFPQHAKMSAL</sequence>
<gene>
    <name evidence="6" type="ORF">SCHPADRAFT_474344</name>
</gene>
<dbReference type="STRING" id="27342.A0A0H2RPM3"/>
<protein>
    <recommendedName>
        <fullName evidence="8">UbiA prenyltransferase</fullName>
    </recommendedName>
</protein>
<name>A0A0H2RPM3_9AGAM</name>
<dbReference type="Pfam" id="PF01040">
    <property type="entry name" value="UbiA"/>
    <property type="match status" value="1"/>
</dbReference>
<proteinExistence type="predicted"/>
<dbReference type="AlphaFoldDB" id="A0A0H2RPM3"/>
<evidence type="ECO:0000313" key="7">
    <source>
        <dbReference type="Proteomes" id="UP000053477"/>
    </source>
</evidence>
<evidence type="ECO:0000313" key="6">
    <source>
        <dbReference type="EMBL" id="KLO11398.1"/>
    </source>
</evidence>
<comment type="subcellular location">
    <subcellularLocation>
        <location evidence="1">Membrane</location>
        <topology evidence="1">Multi-pass membrane protein</topology>
    </subcellularLocation>
</comment>
<feature type="transmembrane region" description="Helical" evidence="5">
    <location>
        <begin position="267"/>
        <end position="285"/>
    </location>
</feature>
<dbReference type="GO" id="GO:0016020">
    <property type="term" value="C:membrane"/>
    <property type="evidence" value="ECO:0007669"/>
    <property type="project" value="UniProtKB-SubCell"/>
</dbReference>
<feature type="transmembrane region" description="Helical" evidence="5">
    <location>
        <begin position="207"/>
        <end position="230"/>
    </location>
</feature>
<accession>A0A0H2RPM3</accession>